<evidence type="ECO:0000259" key="3">
    <source>
        <dbReference type="PROSITE" id="PS50977"/>
    </source>
</evidence>
<proteinExistence type="predicted"/>
<dbReference type="RefSeq" id="WP_304780408.1">
    <property type="nucleotide sequence ID" value="NZ_JAOTJD010000023.1"/>
</dbReference>
<dbReference type="Pfam" id="PF14246">
    <property type="entry name" value="TetR_C_7"/>
    <property type="match status" value="1"/>
</dbReference>
<dbReference type="Proteomes" id="UP001598130">
    <property type="component" value="Unassembled WGS sequence"/>
</dbReference>
<dbReference type="SUPFAM" id="SSF48498">
    <property type="entry name" value="Tetracyclin repressor-like, C-terminal domain"/>
    <property type="match status" value="1"/>
</dbReference>
<keyword evidence="1 2" id="KW-0238">DNA-binding</keyword>
<dbReference type="Gene3D" id="1.10.357.10">
    <property type="entry name" value="Tetracycline Repressor, domain 2"/>
    <property type="match status" value="1"/>
</dbReference>
<dbReference type="SUPFAM" id="SSF46689">
    <property type="entry name" value="Homeodomain-like"/>
    <property type="match status" value="1"/>
</dbReference>
<dbReference type="Pfam" id="PF00440">
    <property type="entry name" value="TetR_N"/>
    <property type="match status" value="1"/>
</dbReference>
<dbReference type="InterPro" id="IPR001647">
    <property type="entry name" value="HTH_TetR"/>
</dbReference>
<evidence type="ECO:0000256" key="2">
    <source>
        <dbReference type="PROSITE-ProRule" id="PRU00335"/>
    </source>
</evidence>
<dbReference type="InterPro" id="IPR039536">
    <property type="entry name" value="TetR_C_Proteobacteria"/>
</dbReference>
<dbReference type="InterPro" id="IPR009057">
    <property type="entry name" value="Homeodomain-like_sf"/>
</dbReference>
<dbReference type="EMBL" id="JAOTJD010000023">
    <property type="protein sequence ID" value="MFD3264843.1"/>
    <property type="molecule type" value="Genomic_DNA"/>
</dbReference>
<name>A0ABW6CRB1_9CAUL</name>
<dbReference type="PROSITE" id="PS50977">
    <property type="entry name" value="HTH_TETR_2"/>
    <property type="match status" value="1"/>
</dbReference>
<reference evidence="4 5" key="1">
    <citation type="submission" date="2022-09" db="EMBL/GenBank/DDBJ databases">
        <title>New species of Phenylobacterium.</title>
        <authorList>
            <person name="Mieszkin S."/>
        </authorList>
    </citation>
    <scope>NUCLEOTIDE SEQUENCE [LARGE SCALE GENOMIC DNA]</scope>
    <source>
        <strain evidence="4 5">HK31-G</strain>
    </source>
</reference>
<feature type="DNA-binding region" description="H-T-H motif" evidence="2">
    <location>
        <begin position="32"/>
        <end position="51"/>
    </location>
</feature>
<gene>
    <name evidence="4" type="ORF">OCL97_12845</name>
</gene>
<evidence type="ECO:0000313" key="4">
    <source>
        <dbReference type="EMBL" id="MFD3264843.1"/>
    </source>
</evidence>
<protein>
    <submittedName>
        <fullName evidence="4">TetR/AcrR family transcriptional regulator</fullName>
    </submittedName>
</protein>
<organism evidence="4 5">
    <name type="scientific">Phenylobacterium ferrooxidans</name>
    <dbReference type="NCBI Taxonomy" id="2982689"/>
    <lineage>
        <taxon>Bacteria</taxon>
        <taxon>Pseudomonadati</taxon>
        <taxon>Pseudomonadota</taxon>
        <taxon>Alphaproteobacteria</taxon>
        <taxon>Caulobacterales</taxon>
        <taxon>Caulobacteraceae</taxon>
        <taxon>Phenylobacterium</taxon>
    </lineage>
</organism>
<dbReference type="PANTHER" id="PTHR30055:SF146">
    <property type="entry name" value="HTH-TYPE TRANSCRIPTIONAL DUAL REGULATOR CECR"/>
    <property type="match status" value="1"/>
</dbReference>
<dbReference type="PANTHER" id="PTHR30055">
    <property type="entry name" value="HTH-TYPE TRANSCRIPTIONAL REGULATOR RUTR"/>
    <property type="match status" value="1"/>
</dbReference>
<dbReference type="InterPro" id="IPR050109">
    <property type="entry name" value="HTH-type_TetR-like_transc_reg"/>
</dbReference>
<keyword evidence="5" id="KW-1185">Reference proteome</keyword>
<sequence length="202" mass="21645">MPRLAGQIDLAKGEAILDAAVQVLGERGLAASMEEIARRAGVSKQTIYNHYGSKAELVRALVHRRVAGITAPLEMPGADEHPEQALTAFAREMLHALINPRANTMMRVYISGATEAPDVALAVFEAGPKASRGRLADFLAREHADGRLAVDDPAMAAEFFGGMVVGTYQLAGFLGVDLGLTHPQIEVIALEAARRFLRAYSL</sequence>
<comment type="caution">
    <text evidence="4">The sequence shown here is derived from an EMBL/GenBank/DDBJ whole genome shotgun (WGS) entry which is preliminary data.</text>
</comment>
<evidence type="ECO:0000256" key="1">
    <source>
        <dbReference type="ARBA" id="ARBA00023125"/>
    </source>
</evidence>
<evidence type="ECO:0000313" key="5">
    <source>
        <dbReference type="Proteomes" id="UP001598130"/>
    </source>
</evidence>
<dbReference type="PRINTS" id="PR00455">
    <property type="entry name" value="HTHTETR"/>
</dbReference>
<feature type="domain" description="HTH tetR-type" evidence="3">
    <location>
        <begin position="10"/>
        <end position="69"/>
    </location>
</feature>
<dbReference type="InterPro" id="IPR036271">
    <property type="entry name" value="Tet_transcr_reg_TetR-rel_C_sf"/>
</dbReference>
<accession>A0ABW6CRB1</accession>
<dbReference type="Gene3D" id="1.10.10.60">
    <property type="entry name" value="Homeodomain-like"/>
    <property type="match status" value="1"/>
</dbReference>